<dbReference type="InParanoid" id="A0A1V8S9Q5"/>
<keyword evidence="2" id="KW-0175">Coiled coil</keyword>
<dbReference type="InterPro" id="IPR001849">
    <property type="entry name" value="PH_domain"/>
</dbReference>
<dbReference type="PANTHER" id="PTHR31941:SF16">
    <property type="entry name" value="PHOSPHATIDYLINOSITOL 4,5-BISPHOSPHATE-BINDING PROTEIN SLM1-RELATED"/>
    <property type="match status" value="1"/>
</dbReference>
<feature type="compositionally biased region" description="Polar residues" evidence="3">
    <location>
        <begin position="16"/>
        <end position="25"/>
    </location>
</feature>
<dbReference type="InterPro" id="IPR011993">
    <property type="entry name" value="PH-like_dom_sf"/>
</dbReference>
<feature type="compositionally biased region" description="Polar residues" evidence="3">
    <location>
        <begin position="515"/>
        <end position="529"/>
    </location>
</feature>
<keyword evidence="6" id="KW-1185">Reference proteome</keyword>
<keyword evidence="1" id="KW-0597">Phosphoprotein</keyword>
<feature type="compositionally biased region" description="Polar residues" evidence="3">
    <location>
        <begin position="57"/>
        <end position="78"/>
    </location>
</feature>
<dbReference type="Proteomes" id="UP000192596">
    <property type="component" value="Unassembled WGS sequence"/>
</dbReference>
<feature type="region of interest" description="Disordered" evidence="3">
    <location>
        <begin position="548"/>
        <end position="845"/>
    </location>
</feature>
<dbReference type="Pfam" id="PF20399">
    <property type="entry name" value="PH_20"/>
    <property type="match status" value="1"/>
</dbReference>
<evidence type="ECO:0000256" key="2">
    <source>
        <dbReference type="SAM" id="Coils"/>
    </source>
</evidence>
<feature type="compositionally biased region" description="Polar residues" evidence="3">
    <location>
        <begin position="761"/>
        <end position="770"/>
    </location>
</feature>
<dbReference type="PANTHER" id="PTHR31941">
    <property type="entry name" value="CYTOSKELETAL SIGNALING PROTEIN SLM1"/>
    <property type="match status" value="1"/>
</dbReference>
<feature type="region of interest" description="Disordered" evidence="3">
    <location>
        <begin position="1"/>
        <end position="109"/>
    </location>
</feature>
<feature type="domain" description="PH" evidence="4">
    <location>
        <begin position="395"/>
        <end position="500"/>
    </location>
</feature>
<protein>
    <recommendedName>
        <fullName evidence="4">PH domain-containing protein</fullName>
    </recommendedName>
</protein>
<dbReference type="CDD" id="cd13311">
    <property type="entry name" value="PH_Slm1"/>
    <property type="match status" value="1"/>
</dbReference>
<feature type="region of interest" description="Disordered" evidence="3">
    <location>
        <begin position="502"/>
        <end position="535"/>
    </location>
</feature>
<name>A0A1V8S9Q5_9PEZI</name>
<dbReference type="OrthoDB" id="5598057at2759"/>
<evidence type="ECO:0000313" key="6">
    <source>
        <dbReference type="Proteomes" id="UP000192596"/>
    </source>
</evidence>
<feature type="compositionally biased region" description="Low complexity" evidence="3">
    <location>
        <begin position="653"/>
        <end position="663"/>
    </location>
</feature>
<accession>A0A1V8S9Q5</accession>
<dbReference type="Gene3D" id="2.30.29.30">
    <property type="entry name" value="Pleckstrin-homology domain (PH domain)/Phosphotyrosine-binding domain (PTB)"/>
    <property type="match status" value="1"/>
</dbReference>
<dbReference type="AlphaFoldDB" id="A0A1V8S9Q5"/>
<sequence>MADPYGTAPGRGESQLKATYGNSDYQDFAHGNPSASESSPLAQSQGYQSDELHSVGVNRSASTASTAVGRQSTPSRNNTLKKKASVKRMGSLKRSSSRKSLAGSIKGVGNSADEQDYNNVFFTPIPTQGSPTEILANRFQAWRQLLKSLIAYFREIQSSYDTRAKAIHKVQGTIAGIAHPSVFITDHGLGEATRILEDYHKHAITEANKSRDIENDVIGALTGLRSDLGQKIKEIKGLSGDFKNSVEKEKESTRRAVDAYQEALQHANHEDGASVGKNDPFVVRLGVDRAVEKQIDEENYLHRAYLNLESSGRELESIVVGEIQKAYNALAGILKREGDDAYHVVETLRSGPISMPKDQEWSSFVHAEPHFVPADTPVRRVEDITYPGKDNPAAAEIRAGMLERKSKYLKSYTPGWYVLSPTHLHEFKSADKIYTQPPVMSLFLGDQRLGSHSEAGSSSQKFMLKGKQAGGAHRGHSWVFRAESHDTMVAWYNDIKTLTESTGEERSAFVRQHARSVSGNSERPRSISSDGLEEDEADAVPFTADAASLAEQHPVESRPVRPMPGDGAMSPSSEADSDDRDVVAAAATLPGHPQEHSRALPADDPYRLQGVASGSRVASRESEAPPPVFGSSQGKKSERATAPETYAPTQGYAAQQQASKSAAPFGEARQPLAQPQQLPQQHFQPQQPSNNNDWIAPAALGAGAGVVGTEAYRHRQDEPAPQPMDQQEHAEAFPSSTQSVEAQLAQREATQIAAPDVPTPATEQPHASSNGAFGAANLGAGPGAGAMTVEDYRKLSEDADMTSRSPPTAALPLATDQQLPSRAAEPSIGNGASSSSSGFALGGLEAEGAHETGALFPRVIRHDTDISVSRLHIPGEFPKRG</sequence>
<proteinExistence type="predicted"/>
<dbReference type="PROSITE" id="PS50003">
    <property type="entry name" value="PH_DOMAIN"/>
    <property type="match status" value="1"/>
</dbReference>
<evidence type="ECO:0000256" key="1">
    <source>
        <dbReference type="ARBA" id="ARBA00022553"/>
    </source>
</evidence>
<gene>
    <name evidence="5" type="ORF">B0A48_18147</name>
</gene>
<dbReference type="EMBL" id="NAJO01000077">
    <property type="protein sequence ID" value="OQN95862.1"/>
    <property type="molecule type" value="Genomic_DNA"/>
</dbReference>
<evidence type="ECO:0000313" key="5">
    <source>
        <dbReference type="EMBL" id="OQN95862.1"/>
    </source>
</evidence>
<dbReference type="SUPFAM" id="SSF50729">
    <property type="entry name" value="PH domain-like"/>
    <property type="match status" value="1"/>
</dbReference>
<dbReference type="InterPro" id="IPR043453">
    <property type="entry name" value="Slm1_PH"/>
</dbReference>
<feature type="compositionally biased region" description="Low complexity" evidence="3">
    <location>
        <begin position="829"/>
        <end position="845"/>
    </location>
</feature>
<comment type="caution">
    <text evidence="5">The sequence shown here is derived from an EMBL/GenBank/DDBJ whole genome shotgun (WGS) entry which is preliminary data.</text>
</comment>
<dbReference type="Pfam" id="PF20400">
    <property type="entry name" value="BAR_4"/>
    <property type="match status" value="1"/>
</dbReference>
<dbReference type="SMART" id="SM00233">
    <property type="entry name" value="PH"/>
    <property type="match status" value="1"/>
</dbReference>
<feature type="compositionally biased region" description="Low complexity" evidence="3">
    <location>
        <begin position="92"/>
        <end position="101"/>
    </location>
</feature>
<evidence type="ECO:0000256" key="3">
    <source>
        <dbReference type="SAM" id="MobiDB-lite"/>
    </source>
</evidence>
<dbReference type="STRING" id="1507870.A0A1V8S9Q5"/>
<dbReference type="InterPro" id="IPR046869">
    <property type="entry name" value="SLM1/RGC1-like_PH"/>
</dbReference>
<organism evidence="5 6">
    <name type="scientific">Cryoendolithus antarcticus</name>
    <dbReference type="NCBI Taxonomy" id="1507870"/>
    <lineage>
        <taxon>Eukaryota</taxon>
        <taxon>Fungi</taxon>
        <taxon>Dikarya</taxon>
        <taxon>Ascomycota</taxon>
        <taxon>Pezizomycotina</taxon>
        <taxon>Dothideomycetes</taxon>
        <taxon>Dothideomycetidae</taxon>
        <taxon>Cladosporiales</taxon>
        <taxon>Cladosporiaceae</taxon>
        <taxon>Cryoendolithus</taxon>
    </lineage>
</organism>
<reference evidence="6" key="1">
    <citation type="submission" date="2017-03" db="EMBL/GenBank/DDBJ databases">
        <title>Genomes of endolithic fungi from Antarctica.</title>
        <authorList>
            <person name="Coleine C."/>
            <person name="Masonjones S."/>
            <person name="Stajich J.E."/>
        </authorList>
    </citation>
    <scope>NUCLEOTIDE SEQUENCE [LARGE SCALE GENOMIC DNA]</scope>
    <source>
        <strain evidence="6">CCFEE 5527</strain>
    </source>
</reference>
<feature type="compositionally biased region" description="Polar residues" evidence="3">
    <location>
        <begin position="33"/>
        <end position="48"/>
    </location>
</feature>
<dbReference type="InterPro" id="IPR046868">
    <property type="entry name" value="BAR_4"/>
</dbReference>
<feature type="coiled-coil region" evidence="2">
    <location>
        <begin position="243"/>
        <end position="270"/>
    </location>
</feature>
<feature type="compositionally biased region" description="Low complexity" evidence="3">
    <location>
        <begin position="670"/>
        <end position="688"/>
    </location>
</feature>
<evidence type="ECO:0000259" key="4">
    <source>
        <dbReference type="PROSITE" id="PS50003"/>
    </source>
</evidence>